<dbReference type="GO" id="GO:0006915">
    <property type="term" value="P:apoptotic process"/>
    <property type="evidence" value="ECO:0007669"/>
    <property type="project" value="InterPro"/>
</dbReference>
<organism evidence="6 7">
    <name type="scientific">Paralvinella palmiformis</name>
    <dbReference type="NCBI Taxonomy" id="53620"/>
    <lineage>
        <taxon>Eukaryota</taxon>
        <taxon>Metazoa</taxon>
        <taxon>Spiralia</taxon>
        <taxon>Lophotrochozoa</taxon>
        <taxon>Annelida</taxon>
        <taxon>Polychaeta</taxon>
        <taxon>Sedentaria</taxon>
        <taxon>Canalipalpata</taxon>
        <taxon>Terebellida</taxon>
        <taxon>Terebelliformia</taxon>
        <taxon>Alvinellidae</taxon>
        <taxon>Paralvinella</taxon>
    </lineage>
</organism>
<feature type="domain" description="WW" evidence="4">
    <location>
        <begin position="409"/>
        <end position="442"/>
    </location>
</feature>
<feature type="compositionally biased region" description="Polar residues" evidence="3">
    <location>
        <begin position="47"/>
        <end position="68"/>
    </location>
</feature>
<keyword evidence="2" id="KW-0677">Repeat</keyword>
<comment type="caution">
    <text evidence="6">The sequence shown here is derived from an EMBL/GenBank/DDBJ whole genome shotgun (WGS) entry which is preliminary data.</text>
</comment>
<evidence type="ECO:0000256" key="1">
    <source>
        <dbReference type="ARBA" id="ARBA00022553"/>
    </source>
</evidence>
<feature type="domain" description="SARAH" evidence="5">
    <location>
        <begin position="508"/>
        <end position="555"/>
    </location>
</feature>
<evidence type="ECO:0000256" key="3">
    <source>
        <dbReference type="SAM" id="MobiDB-lite"/>
    </source>
</evidence>
<dbReference type="GO" id="GO:0043065">
    <property type="term" value="P:positive regulation of apoptotic process"/>
    <property type="evidence" value="ECO:0007669"/>
    <property type="project" value="TreeGrafter"/>
</dbReference>
<keyword evidence="7" id="KW-1185">Reference proteome</keyword>
<dbReference type="GO" id="GO:0008285">
    <property type="term" value="P:negative regulation of cell population proliferation"/>
    <property type="evidence" value="ECO:0007669"/>
    <property type="project" value="TreeGrafter"/>
</dbReference>
<dbReference type="Pfam" id="PF00397">
    <property type="entry name" value="WW"/>
    <property type="match status" value="1"/>
</dbReference>
<dbReference type="InterPro" id="IPR036020">
    <property type="entry name" value="WW_dom_sf"/>
</dbReference>
<evidence type="ECO:0000313" key="7">
    <source>
        <dbReference type="Proteomes" id="UP001208570"/>
    </source>
</evidence>
<dbReference type="PROSITE" id="PS50020">
    <property type="entry name" value="WW_DOMAIN_2"/>
    <property type="match status" value="2"/>
</dbReference>
<dbReference type="GO" id="GO:0060090">
    <property type="term" value="F:molecular adaptor activity"/>
    <property type="evidence" value="ECO:0007669"/>
    <property type="project" value="InterPro"/>
</dbReference>
<evidence type="ECO:0000256" key="2">
    <source>
        <dbReference type="ARBA" id="ARBA00022737"/>
    </source>
</evidence>
<proteinExistence type="predicted"/>
<name>A0AAD9KGE0_9ANNE</name>
<dbReference type="PANTHER" id="PTHR47522">
    <property type="entry name" value="SALVADOR FAMILY WW DOMAIN-CONTAINING PROTEIN 1"/>
    <property type="match status" value="1"/>
</dbReference>
<dbReference type="SMART" id="SM00456">
    <property type="entry name" value="WW"/>
    <property type="match status" value="2"/>
</dbReference>
<accession>A0AAD9KGE0</accession>
<feature type="region of interest" description="Disordered" evidence="3">
    <location>
        <begin position="22"/>
        <end position="69"/>
    </location>
</feature>
<evidence type="ECO:0000259" key="4">
    <source>
        <dbReference type="PROSITE" id="PS50020"/>
    </source>
</evidence>
<gene>
    <name evidence="6" type="ORF">LSH36_1g01004</name>
</gene>
<feature type="region of interest" description="Disordered" evidence="3">
    <location>
        <begin position="82"/>
        <end position="103"/>
    </location>
</feature>
<dbReference type="SUPFAM" id="SSF51045">
    <property type="entry name" value="WW domain"/>
    <property type="match status" value="2"/>
</dbReference>
<dbReference type="CDD" id="cd21433">
    <property type="entry name" value="SARAH_Sav"/>
    <property type="match status" value="1"/>
</dbReference>
<dbReference type="AlphaFoldDB" id="A0AAD9KGE0"/>
<dbReference type="PROSITE" id="PS50951">
    <property type="entry name" value="SARAH"/>
    <property type="match status" value="1"/>
</dbReference>
<dbReference type="GO" id="GO:0035329">
    <property type="term" value="P:hippo signaling"/>
    <property type="evidence" value="ECO:0007669"/>
    <property type="project" value="InterPro"/>
</dbReference>
<evidence type="ECO:0000313" key="6">
    <source>
        <dbReference type="EMBL" id="KAK2170642.1"/>
    </source>
</evidence>
<dbReference type="InterPro" id="IPR030030">
    <property type="entry name" value="Sav"/>
</dbReference>
<dbReference type="GO" id="GO:0005829">
    <property type="term" value="C:cytosol"/>
    <property type="evidence" value="ECO:0007669"/>
    <property type="project" value="TreeGrafter"/>
</dbReference>
<dbReference type="InterPro" id="IPR011524">
    <property type="entry name" value="SARAH_dom"/>
</dbReference>
<dbReference type="FunFam" id="2.20.70.10:FF:000035">
    <property type="entry name" value="Salvador homolog 1 (Drosophila)"/>
    <property type="match status" value="1"/>
</dbReference>
<dbReference type="CDD" id="cd00201">
    <property type="entry name" value="WW"/>
    <property type="match status" value="2"/>
</dbReference>
<dbReference type="Gene3D" id="2.20.70.10">
    <property type="match status" value="2"/>
</dbReference>
<reference evidence="6" key="1">
    <citation type="journal article" date="2023" name="Mol. Biol. Evol.">
        <title>Third-Generation Sequencing Reveals the Adaptive Role of the Epigenome in Three Deep-Sea Polychaetes.</title>
        <authorList>
            <person name="Perez M."/>
            <person name="Aroh O."/>
            <person name="Sun Y."/>
            <person name="Lan Y."/>
            <person name="Juniper S.K."/>
            <person name="Young C.R."/>
            <person name="Angers B."/>
            <person name="Qian P.Y."/>
        </authorList>
    </citation>
    <scope>NUCLEOTIDE SEQUENCE</scope>
    <source>
        <strain evidence="6">P08H-3</strain>
    </source>
</reference>
<evidence type="ECO:0000259" key="5">
    <source>
        <dbReference type="PROSITE" id="PS50951"/>
    </source>
</evidence>
<dbReference type="PANTHER" id="PTHR47522:SF2">
    <property type="entry name" value="PROTEIN SALVADOR HOMOLOG 1"/>
    <property type="match status" value="1"/>
</dbReference>
<feature type="compositionally biased region" description="Low complexity" evidence="3">
    <location>
        <begin position="82"/>
        <end position="97"/>
    </location>
</feature>
<protein>
    <recommendedName>
        <fullName evidence="8">Protein salvador homolog 1</fullName>
    </recommendedName>
</protein>
<feature type="region of interest" description="Disordered" evidence="3">
    <location>
        <begin position="266"/>
        <end position="288"/>
    </location>
</feature>
<dbReference type="InterPro" id="IPR001202">
    <property type="entry name" value="WW_dom"/>
</dbReference>
<dbReference type="Proteomes" id="UP001208570">
    <property type="component" value="Unassembled WGS sequence"/>
</dbReference>
<evidence type="ECO:0008006" key="8">
    <source>
        <dbReference type="Google" id="ProtNLM"/>
    </source>
</evidence>
<feature type="domain" description="WW" evidence="4">
    <location>
        <begin position="374"/>
        <end position="407"/>
    </location>
</feature>
<dbReference type="EMBL" id="JAODUP010000001">
    <property type="protein sequence ID" value="KAK2170642.1"/>
    <property type="molecule type" value="Genomic_DNA"/>
</dbReference>
<keyword evidence="1" id="KW-0597">Phosphoprotein</keyword>
<sequence length="576" mass="64916">MMSKKKETAALYKGIQGKYVKREAPPLLRSYNTPGRQAASFERRTKSQSVYLPNPSQTSKQASQQSVLSNVPAASAPVLASLSQTSSTTPTSVPRTSHGIPVTTTNTVTQAGQSSSQPSLHQQFQNLNLSAVPGTSVSTTSTVSVSLATSQPVRRSHSFTATSVLQQAYNKQGNDFFTGEDQNKPRLCASSANQINMASSQESGLENSKKSNSMLEMQYPQQYDDNYQIAMYHKQIRQQYAEQSVAQQNHYSVTPTTNLQLHYHSTQHLSQQLQEEQQQQQQQQNLQQPINSQLQFGNQDYRQYGTQLQQHPLHAQQPTQLSQAQLYHAQQLGGSQLAWSYQSSNPTPAGLELNLQNGSSGYLSGNVPSGGGELPLPPGWSVDWTIHGRRYYIDHNTQTTHWNHPLEKESLPTGWQKIESAEHGVYFINNYSKIAQYHHPCSPVGIGQAYALMSPISAQLQAAQQQLPQPNDDYRPPDVLVPANPYLNAKIPPWLYVYFKAPSEHDHKLKWELFRLPELECFDEMLFRLYRQEGEQLVMKYELIRAILYDEMERRVKQTHSQQQKIALAQNTETKV</sequence>